<keyword evidence="1" id="KW-0812">Transmembrane</keyword>
<dbReference type="Proteomes" id="UP000606786">
    <property type="component" value="Unassembled WGS sequence"/>
</dbReference>
<keyword evidence="3" id="KW-1185">Reference proteome</keyword>
<dbReference type="AlphaFoldDB" id="A0A811VD03"/>
<evidence type="ECO:0000313" key="3">
    <source>
        <dbReference type="Proteomes" id="UP000606786"/>
    </source>
</evidence>
<dbReference type="EMBL" id="CAJHJT010000056">
    <property type="protein sequence ID" value="CAD7013180.1"/>
    <property type="molecule type" value="Genomic_DNA"/>
</dbReference>
<name>A0A811VD03_CERCA</name>
<accession>A0A811VD03</accession>
<gene>
    <name evidence="2" type="ORF">CCAP1982_LOCUS21251</name>
</gene>
<organism evidence="2 3">
    <name type="scientific">Ceratitis capitata</name>
    <name type="common">Mediterranean fruit fly</name>
    <name type="synonym">Tephritis capitata</name>
    <dbReference type="NCBI Taxonomy" id="7213"/>
    <lineage>
        <taxon>Eukaryota</taxon>
        <taxon>Metazoa</taxon>
        <taxon>Ecdysozoa</taxon>
        <taxon>Arthropoda</taxon>
        <taxon>Hexapoda</taxon>
        <taxon>Insecta</taxon>
        <taxon>Pterygota</taxon>
        <taxon>Neoptera</taxon>
        <taxon>Endopterygota</taxon>
        <taxon>Diptera</taxon>
        <taxon>Brachycera</taxon>
        <taxon>Muscomorpha</taxon>
        <taxon>Tephritoidea</taxon>
        <taxon>Tephritidae</taxon>
        <taxon>Ceratitis</taxon>
        <taxon>Ceratitis</taxon>
    </lineage>
</organism>
<evidence type="ECO:0000313" key="2">
    <source>
        <dbReference type="EMBL" id="CAD7013180.1"/>
    </source>
</evidence>
<reference evidence="2" key="1">
    <citation type="submission" date="2020-11" db="EMBL/GenBank/DDBJ databases">
        <authorList>
            <person name="Whitehead M."/>
        </authorList>
    </citation>
    <scope>NUCLEOTIDE SEQUENCE</scope>
    <source>
        <strain evidence="2">EGII</strain>
    </source>
</reference>
<keyword evidence="1" id="KW-0472">Membrane</keyword>
<sequence>MSFFGGNASLGATSTPAKRFGNVATSSAPSLFGGTATATNTAGFGGFGTATSTAPAFGGFGNTAALLVLPALVGLAQRQQQRQLLLLVDSVLKVMPLEARYGGSAFAFAKPAVQMLPGFGGFSGATNFMLGQPQQAVPQLSPDEALHSLSSMFPFTVMNETQ</sequence>
<evidence type="ECO:0000256" key="1">
    <source>
        <dbReference type="SAM" id="Phobius"/>
    </source>
</evidence>
<proteinExistence type="predicted"/>
<keyword evidence="1" id="KW-1133">Transmembrane helix</keyword>
<comment type="caution">
    <text evidence="2">The sequence shown here is derived from an EMBL/GenBank/DDBJ whole genome shotgun (WGS) entry which is preliminary data.</text>
</comment>
<protein>
    <submittedName>
        <fullName evidence="2">(Mediterranean fruit fly) hypothetical protein</fullName>
    </submittedName>
</protein>
<feature type="transmembrane region" description="Helical" evidence="1">
    <location>
        <begin position="56"/>
        <end position="76"/>
    </location>
</feature>